<protein>
    <submittedName>
        <fullName evidence="2">Uncharacterized protein</fullName>
    </submittedName>
</protein>
<gene>
    <name evidence="2" type="ORF">EDB92DRAFT_349231</name>
</gene>
<feature type="region of interest" description="Disordered" evidence="1">
    <location>
        <begin position="20"/>
        <end position="42"/>
    </location>
</feature>
<proteinExistence type="predicted"/>
<reference evidence="2" key="1">
    <citation type="submission" date="2022-01" db="EMBL/GenBank/DDBJ databases">
        <title>Comparative genomics reveals a dynamic genome evolution in the ectomycorrhizal milk-cap (Lactarius) mushrooms.</title>
        <authorList>
            <consortium name="DOE Joint Genome Institute"/>
            <person name="Lebreton A."/>
            <person name="Tang N."/>
            <person name="Kuo A."/>
            <person name="LaButti K."/>
            <person name="Drula E."/>
            <person name="Barry K."/>
            <person name="Clum A."/>
            <person name="Lipzen A."/>
            <person name="Mousain D."/>
            <person name="Ng V."/>
            <person name="Wang R."/>
            <person name="Wang X."/>
            <person name="Dai Y."/>
            <person name="Henrissat B."/>
            <person name="Grigoriev I.V."/>
            <person name="Guerin-Laguette A."/>
            <person name="Yu F."/>
            <person name="Martin F.M."/>
        </authorList>
    </citation>
    <scope>NUCLEOTIDE SEQUENCE</scope>
    <source>
        <strain evidence="2">QP</strain>
    </source>
</reference>
<dbReference type="AlphaFoldDB" id="A0AAD4QF04"/>
<accession>A0AAD4QF04</accession>
<organism evidence="2 3">
    <name type="scientific">Lactarius akahatsu</name>
    <dbReference type="NCBI Taxonomy" id="416441"/>
    <lineage>
        <taxon>Eukaryota</taxon>
        <taxon>Fungi</taxon>
        <taxon>Dikarya</taxon>
        <taxon>Basidiomycota</taxon>
        <taxon>Agaricomycotina</taxon>
        <taxon>Agaricomycetes</taxon>
        <taxon>Russulales</taxon>
        <taxon>Russulaceae</taxon>
        <taxon>Lactarius</taxon>
    </lineage>
</organism>
<dbReference type="EMBL" id="JAKELL010000016">
    <property type="protein sequence ID" value="KAH8993992.1"/>
    <property type="molecule type" value="Genomic_DNA"/>
</dbReference>
<name>A0AAD4QF04_9AGAM</name>
<sequence length="152" mass="17466">MHSRSCVKFWLQGMQDVPKNESMNVDQDEDADEDKGKGDETGPGCYILDLSVPDLRRSKLWIRKEYIGKIYTAGCTTLASGCMNFATSIWDHVVTSRLLHQRSSQDNPALVSVFLCHLTVPELYWLKGKSYWVIYALCRRLTEGKPVIWFRC</sequence>
<dbReference type="Proteomes" id="UP001201163">
    <property type="component" value="Unassembled WGS sequence"/>
</dbReference>
<keyword evidence="3" id="KW-1185">Reference proteome</keyword>
<evidence type="ECO:0000313" key="3">
    <source>
        <dbReference type="Proteomes" id="UP001201163"/>
    </source>
</evidence>
<evidence type="ECO:0000313" key="2">
    <source>
        <dbReference type="EMBL" id="KAH8993992.1"/>
    </source>
</evidence>
<evidence type="ECO:0000256" key="1">
    <source>
        <dbReference type="SAM" id="MobiDB-lite"/>
    </source>
</evidence>
<comment type="caution">
    <text evidence="2">The sequence shown here is derived from an EMBL/GenBank/DDBJ whole genome shotgun (WGS) entry which is preliminary data.</text>
</comment>